<dbReference type="Proteomes" id="UP000297853">
    <property type="component" value="Unassembled WGS sequence"/>
</dbReference>
<dbReference type="InterPro" id="IPR036318">
    <property type="entry name" value="FAD-bd_PCMH-like_sf"/>
</dbReference>
<evidence type="ECO:0000313" key="3">
    <source>
        <dbReference type="EMBL" id="TFC98599.1"/>
    </source>
</evidence>
<dbReference type="InterPro" id="IPR051312">
    <property type="entry name" value="Diverse_Substr_Oxidored"/>
</dbReference>
<proteinExistence type="predicted"/>
<dbReference type="InterPro" id="IPR016166">
    <property type="entry name" value="FAD-bd_PCMH"/>
</dbReference>
<protein>
    <submittedName>
        <fullName evidence="3">FAD-binding molybdopterin dehydrogenase</fullName>
    </submittedName>
</protein>
<keyword evidence="4" id="KW-1185">Reference proteome</keyword>
<dbReference type="Gene3D" id="3.30.465.10">
    <property type="match status" value="1"/>
</dbReference>
<comment type="caution">
    <text evidence="3">The sequence shown here is derived from an EMBL/GenBank/DDBJ whole genome shotgun (WGS) entry which is preliminary data.</text>
</comment>
<dbReference type="PROSITE" id="PS51387">
    <property type="entry name" value="FAD_PCMH"/>
    <property type="match status" value="1"/>
</dbReference>
<feature type="compositionally biased region" description="Acidic residues" evidence="1">
    <location>
        <begin position="297"/>
        <end position="315"/>
    </location>
</feature>
<dbReference type="InterPro" id="IPR016169">
    <property type="entry name" value="FAD-bd_PCMH_sub2"/>
</dbReference>
<dbReference type="PANTHER" id="PTHR42659:SF9">
    <property type="entry name" value="XANTHINE DEHYDROGENASE FAD-BINDING SUBUNIT XDHB-RELATED"/>
    <property type="match status" value="1"/>
</dbReference>
<feature type="domain" description="FAD-binding PCMH-type" evidence="2">
    <location>
        <begin position="1"/>
        <end position="186"/>
    </location>
</feature>
<dbReference type="InterPro" id="IPR002346">
    <property type="entry name" value="Mopterin_DH_FAD-bd"/>
</dbReference>
<organism evidence="3 4">
    <name type="scientific">Cryobacterium sinapicolor</name>
    <dbReference type="NCBI Taxonomy" id="1259236"/>
    <lineage>
        <taxon>Bacteria</taxon>
        <taxon>Bacillati</taxon>
        <taxon>Actinomycetota</taxon>
        <taxon>Actinomycetes</taxon>
        <taxon>Micrococcales</taxon>
        <taxon>Microbacteriaceae</taxon>
        <taxon>Cryobacterium</taxon>
    </lineage>
</organism>
<dbReference type="Pfam" id="PF00941">
    <property type="entry name" value="FAD_binding_5"/>
    <property type="match status" value="1"/>
</dbReference>
<dbReference type="SUPFAM" id="SSF56176">
    <property type="entry name" value="FAD-binding/transporter-associated domain-like"/>
    <property type="match status" value="1"/>
</dbReference>
<sequence>MDLNTVLTITSARHRDDLAHLGTQVAPLAGGSDLFADPQTHLTGLVDLQTLGWPALTLTTDAGGPVTASDTTPGLTIAATCTIAELSRLEAAPGWTAHPLLHQCCTALYGSFKIWNVATVGGNLCASLPAGPMTSLAAALDAEVLIWRRDGSDERMPAAAFVTGNTTNVLGTGDVLRSIHVPASSLAARTAYRKIALSPLGRSGAVLIGRLDLDSGFVLTVTAGTVRPVQLRHDSLPDAATLARDIAAIDCWFTDAHGAADWRRAVSGVLAEEIRAELDNAEPGDAEPGNAEPGNAEPDDAEPDDAEPDDAEPGDAEPAQGDRS</sequence>
<name>A0ABY2J173_9MICO</name>
<reference evidence="3 4" key="1">
    <citation type="submission" date="2019-03" db="EMBL/GenBank/DDBJ databases">
        <title>Genomics of glacier-inhabiting Cryobacterium strains.</title>
        <authorList>
            <person name="Liu Q."/>
            <person name="Xin Y.-H."/>
        </authorList>
    </citation>
    <scope>NUCLEOTIDE SEQUENCE [LARGE SCALE GENOMIC DNA]</scope>
    <source>
        <strain evidence="3 4">TMT1-23-1</strain>
    </source>
</reference>
<accession>A0ABY2J173</accession>
<gene>
    <name evidence="3" type="ORF">E3T28_10385</name>
</gene>
<dbReference type="EMBL" id="SOGQ01000051">
    <property type="protein sequence ID" value="TFC98599.1"/>
    <property type="molecule type" value="Genomic_DNA"/>
</dbReference>
<dbReference type="PANTHER" id="PTHR42659">
    <property type="entry name" value="XANTHINE DEHYDROGENASE SUBUNIT C-RELATED"/>
    <property type="match status" value="1"/>
</dbReference>
<dbReference type="RefSeq" id="WP_134430647.1">
    <property type="nucleotide sequence ID" value="NZ_SOGQ01000051.1"/>
</dbReference>
<evidence type="ECO:0000256" key="1">
    <source>
        <dbReference type="SAM" id="MobiDB-lite"/>
    </source>
</evidence>
<evidence type="ECO:0000259" key="2">
    <source>
        <dbReference type="PROSITE" id="PS51387"/>
    </source>
</evidence>
<evidence type="ECO:0000313" key="4">
    <source>
        <dbReference type="Proteomes" id="UP000297853"/>
    </source>
</evidence>
<feature type="region of interest" description="Disordered" evidence="1">
    <location>
        <begin position="276"/>
        <end position="324"/>
    </location>
</feature>